<organism evidence="1 2">
    <name type="scientific">Pleuronectes platessa</name>
    <name type="common">European plaice</name>
    <dbReference type="NCBI Taxonomy" id="8262"/>
    <lineage>
        <taxon>Eukaryota</taxon>
        <taxon>Metazoa</taxon>
        <taxon>Chordata</taxon>
        <taxon>Craniata</taxon>
        <taxon>Vertebrata</taxon>
        <taxon>Euteleostomi</taxon>
        <taxon>Actinopterygii</taxon>
        <taxon>Neopterygii</taxon>
        <taxon>Teleostei</taxon>
        <taxon>Neoteleostei</taxon>
        <taxon>Acanthomorphata</taxon>
        <taxon>Carangaria</taxon>
        <taxon>Pleuronectiformes</taxon>
        <taxon>Pleuronectoidei</taxon>
        <taxon>Pleuronectidae</taxon>
        <taxon>Pleuronectes</taxon>
    </lineage>
</organism>
<sequence>MERTRLGWKDEIDRSTGSGWRLWSAHVIGKPSDKMRDSFSLDNTHCFDEEEPLLLDKAGLWVGSGAGRAEEETHLRHRNSNCDQVVVS</sequence>
<proteinExistence type="predicted"/>
<gene>
    <name evidence="1" type="ORF">PLEPLA_LOCUS40139</name>
</gene>
<comment type="caution">
    <text evidence="1">The sequence shown here is derived from an EMBL/GenBank/DDBJ whole genome shotgun (WGS) entry which is preliminary data.</text>
</comment>
<keyword evidence="2" id="KW-1185">Reference proteome</keyword>
<dbReference type="EMBL" id="CADEAL010004126">
    <property type="protein sequence ID" value="CAB1452399.1"/>
    <property type="molecule type" value="Genomic_DNA"/>
</dbReference>
<protein>
    <submittedName>
        <fullName evidence="1">Uncharacterized protein</fullName>
    </submittedName>
</protein>
<evidence type="ECO:0000313" key="1">
    <source>
        <dbReference type="EMBL" id="CAB1452399.1"/>
    </source>
</evidence>
<name>A0A9N7Z8B2_PLEPL</name>
<dbReference type="Proteomes" id="UP001153269">
    <property type="component" value="Unassembled WGS sequence"/>
</dbReference>
<reference evidence="1" key="1">
    <citation type="submission" date="2020-03" db="EMBL/GenBank/DDBJ databases">
        <authorList>
            <person name="Weist P."/>
        </authorList>
    </citation>
    <scope>NUCLEOTIDE SEQUENCE</scope>
</reference>
<evidence type="ECO:0000313" key="2">
    <source>
        <dbReference type="Proteomes" id="UP001153269"/>
    </source>
</evidence>
<dbReference type="AlphaFoldDB" id="A0A9N7Z8B2"/>
<accession>A0A9N7Z8B2</accession>